<dbReference type="Pfam" id="PF05708">
    <property type="entry name" value="Peptidase_C92"/>
    <property type="match status" value="1"/>
</dbReference>
<dbReference type="SUPFAM" id="SSF54001">
    <property type="entry name" value="Cysteine proteinases"/>
    <property type="match status" value="1"/>
</dbReference>
<dbReference type="InterPro" id="IPR038765">
    <property type="entry name" value="Papain-like_cys_pep_sf"/>
</dbReference>
<reference evidence="3" key="1">
    <citation type="submission" date="2022-11" db="UniProtKB">
        <authorList>
            <consortium name="WormBaseParasite"/>
        </authorList>
    </citation>
    <scope>IDENTIFICATION</scope>
</reference>
<dbReference type="WBParaSite" id="jg5305">
    <property type="protein sequence ID" value="jg5305"/>
    <property type="gene ID" value="jg5305"/>
</dbReference>
<keyword evidence="2" id="KW-1185">Reference proteome</keyword>
<accession>A0A915ECT0</accession>
<feature type="chain" id="PRO_5037942015" evidence="1">
    <location>
        <begin position="18"/>
        <end position="274"/>
    </location>
</feature>
<evidence type="ECO:0000313" key="2">
    <source>
        <dbReference type="Proteomes" id="UP000887574"/>
    </source>
</evidence>
<dbReference type="InterPro" id="IPR024453">
    <property type="entry name" value="Peptidase_C92"/>
</dbReference>
<sequence>MIGNLFLLLLLIALTYALPNGHKVLPIFQKITRSVRGVNALASTMPKYKPILVSAQNTQAHSTFAVTTHKDFQKTNQGLALNKSQHLHNLEPKRNLMTSSDNKYIEVVDKRIYHVGMMVSDTEVVHATPFGVKKELLIDAVARNGACKLELACVNLDPCWKEKAVRWAENEVGAEYNDIYSTDFKDSKNERAFYCCQLVQEAYKQTKPKDVMDPFPEHKLNFNDADGNMIPYWENYFKYRSLPVPQGEPGSHPSVQHSASFIKPIATKTFHKID</sequence>
<evidence type="ECO:0000256" key="1">
    <source>
        <dbReference type="SAM" id="SignalP"/>
    </source>
</evidence>
<proteinExistence type="predicted"/>
<dbReference type="Gene3D" id="3.90.1720.10">
    <property type="entry name" value="endopeptidase domain like (from Nostoc punctiforme)"/>
    <property type="match status" value="1"/>
</dbReference>
<dbReference type="Proteomes" id="UP000887574">
    <property type="component" value="Unplaced"/>
</dbReference>
<keyword evidence="1" id="KW-0732">Signal</keyword>
<organism evidence="2 3">
    <name type="scientific">Ditylenchus dipsaci</name>
    <dbReference type="NCBI Taxonomy" id="166011"/>
    <lineage>
        <taxon>Eukaryota</taxon>
        <taxon>Metazoa</taxon>
        <taxon>Ecdysozoa</taxon>
        <taxon>Nematoda</taxon>
        <taxon>Chromadorea</taxon>
        <taxon>Rhabditida</taxon>
        <taxon>Tylenchina</taxon>
        <taxon>Tylenchomorpha</taxon>
        <taxon>Sphaerularioidea</taxon>
        <taxon>Anguinidae</taxon>
        <taxon>Anguininae</taxon>
        <taxon>Ditylenchus</taxon>
    </lineage>
</organism>
<protein>
    <submittedName>
        <fullName evidence="3">Uncharacterized protein</fullName>
    </submittedName>
</protein>
<name>A0A915ECT0_9BILA</name>
<evidence type="ECO:0000313" key="3">
    <source>
        <dbReference type="WBParaSite" id="jg5305"/>
    </source>
</evidence>
<dbReference type="AlphaFoldDB" id="A0A915ECT0"/>
<feature type="signal peptide" evidence="1">
    <location>
        <begin position="1"/>
        <end position="17"/>
    </location>
</feature>